<dbReference type="PANTHER" id="PTHR34473">
    <property type="entry name" value="UPF0699 TRANSMEMBRANE PROTEIN YDBS"/>
    <property type="match status" value="1"/>
</dbReference>
<dbReference type="PANTHER" id="PTHR34473:SF2">
    <property type="entry name" value="UPF0699 TRANSMEMBRANE PROTEIN YDBT"/>
    <property type="match status" value="1"/>
</dbReference>
<dbReference type="EMBL" id="SNYJ01000016">
    <property type="protein sequence ID" value="TDQ36736.1"/>
    <property type="molecule type" value="Genomic_DNA"/>
</dbReference>
<feature type="transmembrane region" description="Helical" evidence="1">
    <location>
        <begin position="47"/>
        <end position="67"/>
    </location>
</feature>
<dbReference type="Pfam" id="PF03703">
    <property type="entry name" value="bPH_2"/>
    <property type="match status" value="1"/>
</dbReference>
<sequence length="159" mass="18339">MRQLPKQRIAKSALTVWRMTAMLEVLIEALFIGAYVVMSVWLGWPMWIAWAASGLLVLYAIAIVVIIPSVRWKRWRYEVMEEEVDLQEGVFITKRTLIPMVRVQHVDTSQGPFLKRYGLSTVTISTAATTHEIPALPQEEAAQLRDQIARLARKEERYE</sequence>
<dbReference type="Proteomes" id="UP000295632">
    <property type="component" value="Unassembled WGS sequence"/>
</dbReference>
<keyword evidence="1" id="KW-1133">Transmembrane helix</keyword>
<dbReference type="RefSeq" id="WP_133581528.1">
    <property type="nucleotide sequence ID" value="NZ_SNYJ01000016.1"/>
</dbReference>
<gene>
    <name evidence="3" type="ORF">EV213_11634</name>
</gene>
<evidence type="ECO:0000259" key="2">
    <source>
        <dbReference type="Pfam" id="PF03703"/>
    </source>
</evidence>
<evidence type="ECO:0000313" key="4">
    <source>
        <dbReference type="Proteomes" id="UP000295632"/>
    </source>
</evidence>
<protein>
    <recommendedName>
        <fullName evidence="2">YdbS-like PH domain-containing protein</fullName>
    </recommendedName>
</protein>
<reference evidence="3 4" key="1">
    <citation type="submission" date="2019-03" db="EMBL/GenBank/DDBJ databases">
        <title>Genomic Encyclopedia of Type Strains, Phase IV (KMG-IV): sequencing the most valuable type-strain genomes for metagenomic binning, comparative biology and taxonomic classification.</title>
        <authorList>
            <person name="Goeker M."/>
        </authorList>
    </citation>
    <scope>NUCLEOTIDE SEQUENCE [LARGE SCALE GENOMIC DNA]</scope>
    <source>
        <strain evidence="3 4">DSM 28697</strain>
    </source>
</reference>
<dbReference type="InterPro" id="IPR005182">
    <property type="entry name" value="YdbS-like_PH"/>
</dbReference>
<feature type="transmembrane region" description="Helical" evidence="1">
    <location>
        <begin position="21"/>
        <end position="41"/>
    </location>
</feature>
<name>A0A4R6TUC7_9BACI</name>
<accession>A0A4R6TUC7</accession>
<evidence type="ECO:0000313" key="3">
    <source>
        <dbReference type="EMBL" id="TDQ36736.1"/>
    </source>
</evidence>
<organism evidence="3 4">
    <name type="scientific">Aureibacillus halotolerans</name>
    <dbReference type="NCBI Taxonomy" id="1508390"/>
    <lineage>
        <taxon>Bacteria</taxon>
        <taxon>Bacillati</taxon>
        <taxon>Bacillota</taxon>
        <taxon>Bacilli</taxon>
        <taxon>Bacillales</taxon>
        <taxon>Bacillaceae</taxon>
        <taxon>Aureibacillus</taxon>
    </lineage>
</organism>
<keyword evidence="1" id="KW-0472">Membrane</keyword>
<feature type="domain" description="YdbS-like PH" evidence="2">
    <location>
        <begin position="72"/>
        <end position="148"/>
    </location>
</feature>
<proteinExistence type="predicted"/>
<dbReference type="AlphaFoldDB" id="A0A4R6TUC7"/>
<comment type="caution">
    <text evidence="3">The sequence shown here is derived from an EMBL/GenBank/DDBJ whole genome shotgun (WGS) entry which is preliminary data.</text>
</comment>
<keyword evidence="1" id="KW-0812">Transmembrane</keyword>
<evidence type="ECO:0000256" key="1">
    <source>
        <dbReference type="SAM" id="Phobius"/>
    </source>
</evidence>
<dbReference type="OrthoDB" id="1750577at2"/>
<keyword evidence="4" id="KW-1185">Reference proteome</keyword>